<accession>A0A059B035</accession>
<reference evidence="2" key="1">
    <citation type="submission" date="2013-07" db="EMBL/GenBank/DDBJ databases">
        <title>The genome of Eucalyptus grandis.</title>
        <authorList>
            <person name="Schmutz J."/>
            <person name="Hayes R."/>
            <person name="Myburg A."/>
            <person name="Tuskan G."/>
            <person name="Grattapaglia D."/>
            <person name="Rokhsar D.S."/>
        </authorList>
    </citation>
    <scope>NUCLEOTIDE SEQUENCE</scope>
    <source>
        <tissue evidence="2">Leaf extractions</tissue>
    </source>
</reference>
<dbReference type="InParanoid" id="A0A059B035"/>
<dbReference type="Gramene" id="KCW59035">
    <property type="protein sequence ID" value="KCW59035"/>
    <property type="gene ID" value="EUGRSUZ_H01661"/>
</dbReference>
<name>A0A059B035_EUCGR</name>
<dbReference type="AlphaFoldDB" id="A0A059B035"/>
<organism evidence="2">
    <name type="scientific">Eucalyptus grandis</name>
    <name type="common">Flooded gum</name>
    <dbReference type="NCBI Taxonomy" id="71139"/>
    <lineage>
        <taxon>Eukaryota</taxon>
        <taxon>Viridiplantae</taxon>
        <taxon>Streptophyta</taxon>
        <taxon>Embryophyta</taxon>
        <taxon>Tracheophyta</taxon>
        <taxon>Spermatophyta</taxon>
        <taxon>Magnoliopsida</taxon>
        <taxon>eudicotyledons</taxon>
        <taxon>Gunneridae</taxon>
        <taxon>Pentapetalae</taxon>
        <taxon>rosids</taxon>
        <taxon>malvids</taxon>
        <taxon>Myrtales</taxon>
        <taxon>Myrtaceae</taxon>
        <taxon>Myrtoideae</taxon>
        <taxon>Eucalypteae</taxon>
        <taxon>Eucalyptus</taxon>
    </lineage>
</organism>
<evidence type="ECO:0000256" key="1">
    <source>
        <dbReference type="SAM" id="MobiDB-lite"/>
    </source>
</evidence>
<sequence length="180" mass="20463">MATALRNKESCLAGGDVERRRRRSGMVESERGGGGRRREGTDGLGFDRALGDLDWLPCACKEITKVRELVKVGLERSWGRGGSNHRQVPGIVRLFGRTKSRGHDQINTYSPRSPIFCFSTHLPTTAPRIFLSFPFVVFSISSYSPFQRNLFSFVLHPKRMHTPYYRVWNHETICDCSTIV</sequence>
<dbReference type="EMBL" id="KK198760">
    <property type="protein sequence ID" value="KCW59035.1"/>
    <property type="molecule type" value="Genomic_DNA"/>
</dbReference>
<proteinExistence type="predicted"/>
<protein>
    <submittedName>
        <fullName evidence="2">Uncharacterized protein</fullName>
    </submittedName>
</protein>
<evidence type="ECO:0000313" key="2">
    <source>
        <dbReference type="EMBL" id="KCW59035.1"/>
    </source>
</evidence>
<feature type="compositionally biased region" description="Basic and acidic residues" evidence="1">
    <location>
        <begin position="28"/>
        <end position="41"/>
    </location>
</feature>
<gene>
    <name evidence="2" type="ORF">EUGRSUZ_H01661</name>
</gene>
<feature type="region of interest" description="Disordered" evidence="1">
    <location>
        <begin position="1"/>
        <end position="41"/>
    </location>
</feature>